<reference evidence="4" key="1">
    <citation type="submission" date="2022-11" db="UniProtKB">
        <authorList>
            <consortium name="WormBaseParasite"/>
        </authorList>
    </citation>
    <scope>IDENTIFICATION</scope>
</reference>
<dbReference type="Proteomes" id="UP000887563">
    <property type="component" value="Unplaced"/>
</dbReference>
<dbReference type="AlphaFoldDB" id="A0A914MMA6"/>
<sequence length="226" mass="25406">MTTMIRCISMILYKHSIKSAPPLLLAILLSFLIFGTKTTVNAQQLPRGDTIFPVSCYLNVMIILDRSDSVLGGFNRSRDFVLAASEELNIGPHAHSVSMITYSGNHYRREIYPWNFAKNNEEFKKIVKDIRPIGGTTNTYEAMKLAVKLMETRNKTIPTLVMVVTDGRSAVDPKEPSQQLQRIPNTWVFAAATGDPHLANKIRGGRKRQFPKTQRKAKNPRIAPPP</sequence>
<dbReference type="WBParaSite" id="Minc3s02004g27707">
    <property type="protein sequence ID" value="Minc3s02004g27707"/>
    <property type="gene ID" value="Minc3s02004g27707"/>
</dbReference>
<accession>A0A914MMA6</accession>
<evidence type="ECO:0000259" key="2">
    <source>
        <dbReference type="PROSITE" id="PS50234"/>
    </source>
</evidence>
<keyword evidence="3" id="KW-1185">Reference proteome</keyword>
<feature type="region of interest" description="Disordered" evidence="1">
    <location>
        <begin position="197"/>
        <end position="226"/>
    </location>
</feature>
<dbReference type="InterPro" id="IPR050525">
    <property type="entry name" value="ECM_Assembly_Org"/>
</dbReference>
<protein>
    <submittedName>
        <fullName evidence="4">VWFA domain-containing protein</fullName>
    </submittedName>
</protein>
<dbReference type="SUPFAM" id="SSF53300">
    <property type="entry name" value="vWA-like"/>
    <property type="match status" value="1"/>
</dbReference>
<dbReference type="Pfam" id="PF00092">
    <property type="entry name" value="VWA"/>
    <property type="match status" value="1"/>
</dbReference>
<dbReference type="PROSITE" id="PS50234">
    <property type="entry name" value="VWFA"/>
    <property type="match status" value="1"/>
</dbReference>
<evidence type="ECO:0000313" key="3">
    <source>
        <dbReference type="Proteomes" id="UP000887563"/>
    </source>
</evidence>
<evidence type="ECO:0000313" key="4">
    <source>
        <dbReference type="WBParaSite" id="Minc3s02004g27707"/>
    </source>
</evidence>
<dbReference type="PANTHER" id="PTHR24020:SF84">
    <property type="entry name" value="VWFA DOMAIN-CONTAINING PROTEIN"/>
    <property type="match status" value="1"/>
</dbReference>
<feature type="domain" description="VWFA" evidence="2">
    <location>
        <begin position="59"/>
        <end position="195"/>
    </location>
</feature>
<name>A0A914MMA6_MELIC</name>
<proteinExistence type="predicted"/>
<dbReference type="InterPro" id="IPR036465">
    <property type="entry name" value="vWFA_dom_sf"/>
</dbReference>
<feature type="compositionally biased region" description="Basic residues" evidence="1">
    <location>
        <begin position="203"/>
        <end position="219"/>
    </location>
</feature>
<dbReference type="SMART" id="SM00327">
    <property type="entry name" value="VWA"/>
    <property type="match status" value="1"/>
</dbReference>
<evidence type="ECO:0000256" key="1">
    <source>
        <dbReference type="SAM" id="MobiDB-lite"/>
    </source>
</evidence>
<dbReference type="PANTHER" id="PTHR24020">
    <property type="entry name" value="COLLAGEN ALPHA"/>
    <property type="match status" value="1"/>
</dbReference>
<dbReference type="Gene3D" id="3.40.50.410">
    <property type="entry name" value="von Willebrand factor, type A domain"/>
    <property type="match status" value="1"/>
</dbReference>
<organism evidence="3 4">
    <name type="scientific">Meloidogyne incognita</name>
    <name type="common">Southern root-knot nematode worm</name>
    <name type="synonym">Oxyuris incognita</name>
    <dbReference type="NCBI Taxonomy" id="6306"/>
    <lineage>
        <taxon>Eukaryota</taxon>
        <taxon>Metazoa</taxon>
        <taxon>Ecdysozoa</taxon>
        <taxon>Nematoda</taxon>
        <taxon>Chromadorea</taxon>
        <taxon>Rhabditida</taxon>
        <taxon>Tylenchina</taxon>
        <taxon>Tylenchomorpha</taxon>
        <taxon>Tylenchoidea</taxon>
        <taxon>Meloidogynidae</taxon>
        <taxon>Meloidogyninae</taxon>
        <taxon>Meloidogyne</taxon>
        <taxon>Meloidogyne incognita group</taxon>
    </lineage>
</organism>
<dbReference type="InterPro" id="IPR002035">
    <property type="entry name" value="VWF_A"/>
</dbReference>